<sequence>MRGKNHLIPLAVLAVGGLMLSTPLAASAASFADVTAGTPHAAEIGWLADNGIATGYADGTFRPMGAVTRADMAAFLHRAAKGAPDGGRPASFADVDASTPHAADVAWLASHGIATGYADGTFRPSAPVNRQDMAAFLHRFAAAFPQYAKAAPADGAPVLRDVTADTPHADDIRWAASAGVAAGYADGTYRGGEPVVRADMAAFVKRTVTGERADNVQTGSRYTIEDLKGVQLVWAMGSDLTVHVADGFDYRNPGPYYMPYGDTHAGIRYLPAGWRTEDTQQPNEADNWHVIAPDGTVVITYRIGRGYGPTQPGSTESSIVAYVNGARFDRWNPDGNTSYDSTVIGRYDYDLAAYPNAVVSFGNLPAGWTADVSSYGSTVSVSFRGTVNNQPYVTRTYTFRNSTYSATTGQTPAPQPEPQAPEGYRAVYRAYNGREHFYTASAQEYGVITRNGWRGEGIAFYQPTQGQPVYRAYHPGIGMHFYTASKHEYDVITTSQGWRAEGVAWNVDNAASGQSPVYRAYNRWNGEHLFTMSKVEYDHITANGWRAEGVAWYAKGK</sequence>
<dbReference type="InterPro" id="IPR043708">
    <property type="entry name" value="DUF5648"/>
</dbReference>
<dbReference type="InterPro" id="IPR051465">
    <property type="entry name" value="Cell_Envelope_Struct_Comp"/>
</dbReference>
<dbReference type="PANTHER" id="PTHR43308">
    <property type="entry name" value="OUTER MEMBRANE PROTEIN ALPHA-RELATED"/>
    <property type="match status" value="1"/>
</dbReference>
<gene>
    <name evidence="3" type="ORF">EMO91_10450</name>
</gene>
<dbReference type="Pfam" id="PF00395">
    <property type="entry name" value="SLH"/>
    <property type="match status" value="3"/>
</dbReference>
<dbReference type="EMBL" id="RZUH01000009">
    <property type="protein sequence ID" value="KAA8826942.1"/>
    <property type="molecule type" value="Genomic_DNA"/>
</dbReference>
<proteinExistence type="predicted"/>
<name>A0A5M9ZJ46_9BIFI</name>
<evidence type="ECO:0000313" key="4">
    <source>
        <dbReference type="Proteomes" id="UP000410049"/>
    </source>
</evidence>
<dbReference type="PROSITE" id="PS51272">
    <property type="entry name" value="SLH"/>
    <property type="match status" value="3"/>
</dbReference>
<reference evidence="3 4" key="1">
    <citation type="journal article" date="2019" name="Syst. Appl. Microbiol.">
        <title>Characterization of Bifidobacterium species in feaces of the Egyptian fruit bat: Description of B. vespertilionis sp. nov. and B. rousetti sp. nov.</title>
        <authorList>
            <person name="Modesto M."/>
            <person name="Satti M."/>
            <person name="Watanabe K."/>
            <person name="Puglisi E."/>
            <person name="Morelli L."/>
            <person name="Huang C.-H."/>
            <person name="Liou J.-S."/>
            <person name="Miyashita M."/>
            <person name="Tamura T."/>
            <person name="Saito S."/>
            <person name="Mori K."/>
            <person name="Huang L."/>
            <person name="Sciavilla P."/>
            <person name="Sandri C."/>
            <person name="Spiezio C."/>
            <person name="Vitali F."/>
            <person name="Cavalieri D."/>
            <person name="Perpetuini G."/>
            <person name="Tofalo R."/>
            <person name="Bonetti A."/>
            <person name="Arita M."/>
            <person name="Mattarelli P."/>
        </authorList>
    </citation>
    <scope>NUCLEOTIDE SEQUENCE [LARGE SCALE GENOMIC DNA]</scope>
    <source>
        <strain evidence="3 4">RST17</strain>
    </source>
</reference>
<evidence type="ECO:0000256" key="1">
    <source>
        <dbReference type="SAM" id="SignalP"/>
    </source>
</evidence>
<comment type="caution">
    <text evidence="3">The sequence shown here is derived from an EMBL/GenBank/DDBJ whole genome shotgun (WGS) entry which is preliminary data.</text>
</comment>
<accession>A0A5M9ZJ46</accession>
<dbReference type="RefSeq" id="WP_150379898.1">
    <property type="nucleotide sequence ID" value="NZ_RZUH01000009.1"/>
</dbReference>
<feature type="signal peptide" evidence="1">
    <location>
        <begin position="1"/>
        <end position="28"/>
    </location>
</feature>
<dbReference type="Pfam" id="PF18885">
    <property type="entry name" value="DUF5648"/>
    <property type="match status" value="1"/>
</dbReference>
<organism evidence="3 4">
    <name type="scientific">Bifidobacterium myosotis</name>
    <dbReference type="NCBI Taxonomy" id="1630166"/>
    <lineage>
        <taxon>Bacteria</taxon>
        <taxon>Bacillati</taxon>
        <taxon>Actinomycetota</taxon>
        <taxon>Actinomycetes</taxon>
        <taxon>Bifidobacteriales</taxon>
        <taxon>Bifidobacteriaceae</taxon>
        <taxon>Bifidobacterium</taxon>
    </lineage>
</organism>
<dbReference type="Proteomes" id="UP000410049">
    <property type="component" value="Unassembled WGS sequence"/>
</dbReference>
<feature type="chain" id="PRO_5024353231" evidence="1">
    <location>
        <begin position="29"/>
        <end position="557"/>
    </location>
</feature>
<evidence type="ECO:0000313" key="3">
    <source>
        <dbReference type="EMBL" id="KAA8826942.1"/>
    </source>
</evidence>
<dbReference type="InterPro" id="IPR001119">
    <property type="entry name" value="SLH_dom"/>
</dbReference>
<protein>
    <submittedName>
        <fullName evidence="3">S-layer homology domain-containing protein</fullName>
    </submittedName>
</protein>
<keyword evidence="1" id="KW-0732">Signal</keyword>
<dbReference type="PANTHER" id="PTHR43308:SF5">
    <property type="entry name" value="S-LAYER PROTEIN _ PEPTIDOGLYCAN ENDO-BETA-N-ACETYLGLUCOSAMINIDASE"/>
    <property type="match status" value="1"/>
</dbReference>
<feature type="domain" description="SLH" evidence="2">
    <location>
        <begin position="155"/>
        <end position="218"/>
    </location>
</feature>
<dbReference type="AlphaFoldDB" id="A0A5M9ZJ46"/>
<feature type="domain" description="SLH" evidence="2">
    <location>
        <begin position="27"/>
        <end position="90"/>
    </location>
</feature>
<feature type="domain" description="SLH" evidence="2">
    <location>
        <begin position="92"/>
        <end position="151"/>
    </location>
</feature>
<evidence type="ECO:0000259" key="2">
    <source>
        <dbReference type="PROSITE" id="PS51272"/>
    </source>
</evidence>